<dbReference type="PROSITE" id="PS51257">
    <property type="entry name" value="PROKAR_LIPOPROTEIN"/>
    <property type="match status" value="1"/>
</dbReference>
<reference evidence="1 2" key="1">
    <citation type="submission" date="2017-06" db="EMBL/GenBank/DDBJ databases">
        <authorList>
            <person name="Kim H.J."/>
            <person name="Triplett B.A."/>
        </authorList>
    </citation>
    <scope>NUCLEOTIDE SEQUENCE [LARGE SCALE GENOMIC DNA]</scope>
    <source>
        <strain evidence="1 2">U15</strain>
    </source>
</reference>
<sequence>MRMKVIIATLATLLLIACSPDGLHDSGKSFRPPVETLAKVVAVELGGHSYHFPLVAVTRAGFSRVERLCGGEGPARLCAIPLRDLAAISSTQRSPISVSRIAIELEGYSSFKNTKLDRWFEIPHLCGKLTQSWARRQCADQNHFKDNLRGFTLIEASALAGHSLGFITGQRESVNVAVQRMNFKRDDPSVDCGPDARGLCSVAMPIGQRALAVWVVGPGNSTTDSINRQAAAIRAFLKHAVGAQEDYKAFIEALNAAN</sequence>
<dbReference type="AlphaFoldDB" id="A0A239KMI1"/>
<dbReference type="Proteomes" id="UP000198284">
    <property type="component" value="Unassembled WGS sequence"/>
</dbReference>
<organism evidence="1 2">
    <name type="scientific">Noviherbaspirillum humi</name>
    <dbReference type="NCBI Taxonomy" id="1688639"/>
    <lineage>
        <taxon>Bacteria</taxon>
        <taxon>Pseudomonadati</taxon>
        <taxon>Pseudomonadota</taxon>
        <taxon>Betaproteobacteria</taxon>
        <taxon>Burkholderiales</taxon>
        <taxon>Oxalobacteraceae</taxon>
        <taxon>Noviherbaspirillum</taxon>
    </lineage>
</organism>
<accession>A0A239KMI1</accession>
<evidence type="ECO:0000313" key="2">
    <source>
        <dbReference type="Proteomes" id="UP000198284"/>
    </source>
</evidence>
<name>A0A239KMI1_9BURK</name>
<evidence type="ECO:0000313" key="1">
    <source>
        <dbReference type="EMBL" id="SNT19210.1"/>
    </source>
</evidence>
<dbReference type="OrthoDB" id="9554307at2"/>
<proteinExistence type="predicted"/>
<gene>
    <name evidence="1" type="ORF">SAMN06265795_11693</name>
</gene>
<keyword evidence="2" id="KW-1185">Reference proteome</keyword>
<protein>
    <submittedName>
        <fullName evidence="1">Uncharacterized protein</fullName>
    </submittedName>
</protein>
<dbReference type="EMBL" id="FZOT01000016">
    <property type="protein sequence ID" value="SNT19210.1"/>
    <property type="molecule type" value="Genomic_DNA"/>
</dbReference>